<accession>A0A2N5V867</accession>
<name>A0A2N5V867_9BASI</name>
<reference evidence="1 2" key="1">
    <citation type="submission" date="2017-11" db="EMBL/GenBank/DDBJ databases">
        <title>De novo assembly and phasing of dikaryotic genomes from two isolates of Puccinia coronata f. sp. avenae, the causal agent of oat crown rust.</title>
        <authorList>
            <person name="Miller M.E."/>
            <person name="Zhang Y."/>
            <person name="Omidvar V."/>
            <person name="Sperschneider J."/>
            <person name="Schwessinger B."/>
            <person name="Raley C."/>
            <person name="Palmer J.M."/>
            <person name="Garnica D."/>
            <person name="Upadhyaya N."/>
            <person name="Rathjen J."/>
            <person name="Taylor J.M."/>
            <person name="Park R.F."/>
            <person name="Dodds P.N."/>
            <person name="Hirsch C.D."/>
            <person name="Kianian S.F."/>
            <person name="Figueroa M."/>
        </authorList>
    </citation>
    <scope>NUCLEOTIDE SEQUENCE [LARGE SCALE GENOMIC DNA]</scope>
    <source>
        <strain evidence="1">12NC29</strain>
    </source>
</reference>
<protein>
    <submittedName>
        <fullName evidence="1">Uncharacterized protein</fullName>
    </submittedName>
</protein>
<keyword evidence="2" id="KW-1185">Reference proteome</keyword>
<comment type="caution">
    <text evidence="1">The sequence shown here is derived from an EMBL/GenBank/DDBJ whole genome shotgun (WGS) entry which is preliminary data.</text>
</comment>
<evidence type="ECO:0000313" key="2">
    <source>
        <dbReference type="Proteomes" id="UP000235388"/>
    </source>
</evidence>
<proteinExistence type="predicted"/>
<gene>
    <name evidence="1" type="ORF">PCANC_08797</name>
</gene>
<dbReference type="AlphaFoldDB" id="A0A2N5V867"/>
<evidence type="ECO:0000313" key="1">
    <source>
        <dbReference type="EMBL" id="PLW46193.1"/>
    </source>
</evidence>
<dbReference type="Proteomes" id="UP000235388">
    <property type="component" value="Unassembled WGS sequence"/>
</dbReference>
<sequence length="71" mass="7990">MEASTEVVSLVTLDDPLPQYVGEHRAKFCQCCYTGNPLWGDFLVHFGGVLPGERIRDHIVFSLNVLELEVK</sequence>
<organism evidence="1 2">
    <name type="scientific">Puccinia coronata f. sp. avenae</name>
    <dbReference type="NCBI Taxonomy" id="200324"/>
    <lineage>
        <taxon>Eukaryota</taxon>
        <taxon>Fungi</taxon>
        <taxon>Dikarya</taxon>
        <taxon>Basidiomycota</taxon>
        <taxon>Pucciniomycotina</taxon>
        <taxon>Pucciniomycetes</taxon>
        <taxon>Pucciniales</taxon>
        <taxon>Pucciniaceae</taxon>
        <taxon>Puccinia</taxon>
    </lineage>
</organism>
<dbReference type="EMBL" id="PGCJ01000121">
    <property type="protein sequence ID" value="PLW46193.1"/>
    <property type="molecule type" value="Genomic_DNA"/>
</dbReference>